<evidence type="ECO:0000313" key="1">
    <source>
        <dbReference type="EMBL" id="KAL0110684.1"/>
    </source>
</evidence>
<keyword evidence="2" id="KW-1185">Reference proteome</keyword>
<proteinExistence type="predicted"/>
<gene>
    <name evidence="1" type="ORF">PUN28_013948</name>
</gene>
<dbReference type="Proteomes" id="UP001430953">
    <property type="component" value="Unassembled WGS sequence"/>
</dbReference>
<dbReference type="AlphaFoldDB" id="A0AAW2F7Z5"/>
<name>A0AAW2F7Z5_9HYME</name>
<reference evidence="1 2" key="1">
    <citation type="submission" date="2023-03" db="EMBL/GenBank/DDBJ databases">
        <title>High recombination rates correlate with genetic variation in Cardiocondyla obscurior ants.</title>
        <authorList>
            <person name="Errbii M."/>
        </authorList>
    </citation>
    <scope>NUCLEOTIDE SEQUENCE [LARGE SCALE GENOMIC DNA]</scope>
    <source>
        <strain evidence="1">Alpha-2009</strain>
        <tissue evidence="1">Whole body</tissue>
    </source>
</reference>
<comment type="caution">
    <text evidence="1">The sequence shown here is derived from an EMBL/GenBank/DDBJ whole genome shotgun (WGS) entry which is preliminary data.</text>
</comment>
<sequence>MPAVAHATCETRYRLYEQKVTRLPFCRRCMLRSGQPSSDFYYVPSHRINIGLSQGEYECSNCGILVADSRNIRHCSQCQEAILLFLTYLERNPQDQPYLNSEATIICIEYCFHVD</sequence>
<dbReference type="EMBL" id="JADYXP020000014">
    <property type="protein sequence ID" value="KAL0110684.1"/>
    <property type="molecule type" value="Genomic_DNA"/>
</dbReference>
<accession>A0AAW2F7Z5</accession>
<organism evidence="1 2">
    <name type="scientific">Cardiocondyla obscurior</name>
    <dbReference type="NCBI Taxonomy" id="286306"/>
    <lineage>
        <taxon>Eukaryota</taxon>
        <taxon>Metazoa</taxon>
        <taxon>Ecdysozoa</taxon>
        <taxon>Arthropoda</taxon>
        <taxon>Hexapoda</taxon>
        <taxon>Insecta</taxon>
        <taxon>Pterygota</taxon>
        <taxon>Neoptera</taxon>
        <taxon>Endopterygota</taxon>
        <taxon>Hymenoptera</taxon>
        <taxon>Apocrita</taxon>
        <taxon>Aculeata</taxon>
        <taxon>Formicoidea</taxon>
        <taxon>Formicidae</taxon>
        <taxon>Myrmicinae</taxon>
        <taxon>Cardiocondyla</taxon>
    </lineage>
</organism>
<evidence type="ECO:0000313" key="2">
    <source>
        <dbReference type="Proteomes" id="UP001430953"/>
    </source>
</evidence>
<protein>
    <submittedName>
        <fullName evidence="1">Uncharacterized protein</fullName>
    </submittedName>
</protein>